<proteinExistence type="predicted"/>
<dbReference type="EMBL" id="CP026948">
    <property type="protein sequence ID" value="AWB84991.1"/>
    <property type="molecule type" value="Genomic_DNA"/>
</dbReference>
<dbReference type="GO" id="GO:0005524">
    <property type="term" value="F:ATP binding"/>
    <property type="evidence" value="ECO:0007669"/>
    <property type="project" value="UniProtKB-KW"/>
</dbReference>
<dbReference type="GO" id="GO:0016887">
    <property type="term" value="F:ATP hydrolysis activity"/>
    <property type="evidence" value="ECO:0007669"/>
    <property type="project" value="InterPro"/>
</dbReference>
<reference evidence="11" key="1">
    <citation type="submission" date="2018-01" db="EMBL/GenBank/DDBJ databases">
        <authorList>
            <person name="Li J."/>
        </authorList>
    </citation>
    <scope>NUCLEOTIDE SEQUENCE [LARGE SCALE GENOMIC DNA]</scope>
    <source>
        <strain evidence="11">2184</strain>
    </source>
</reference>
<evidence type="ECO:0000313" key="10">
    <source>
        <dbReference type="EMBL" id="AWB84991.1"/>
    </source>
</evidence>
<keyword evidence="2" id="KW-0813">Transport</keyword>
<dbReference type="OrthoDB" id="3579586at2"/>
<dbReference type="Pfam" id="PF00005">
    <property type="entry name" value="ABC_tran"/>
    <property type="match status" value="1"/>
</dbReference>
<dbReference type="Gene3D" id="3.40.50.300">
    <property type="entry name" value="P-loop containing nucleotide triphosphate hydrolases"/>
    <property type="match status" value="1"/>
</dbReference>
<evidence type="ECO:0000256" key="9">
    <source>
        <dbReference type="ARBA" id="ARBA00023136"/>
    </source>
</evidence>
<dbReference type="RefSeq" id="WP_108404999.1">
    <property type="nucleotide sequence ID" value="NZ_CP026948.1"/>
</dbReference>
<dbReference type="KEGG" id="clia:C3E79_01845"/>
<dbReference type="CDD" id="cd03214">
    <property type="entry name" value="ABC_Iron-Siderophores_B12_Hemin"/>
    <property type="match status" value="1"/>
</dbReference>
<dbReference type="GO" id="GO:0005886">
    <property type="term" value="C:plasma membrane"/>
    <property type="evidence" value="ECO:0007669"/>
    <property type="project" value="UniProtKB-SubCell"/>
</dbReference>
<accession>A0A2S0WGT9</accession>
<keyword evidence="11" id="KW-1185">Reference proteome</keyword>
<dbReference type="InterPro" id="IPR003439">
    <property type="entry name" value="ABC_transporter-like_ATP-bd"/>
</dbReference>
<evidence type="ECO:0000256" key="1">
    <source>
        <dbReference type="ARBA" id="ARBA00004202"/>
    </source>
</evidence>
<dbReference type="FunFam" id="3.40.50.300:FF:000134">
    <property type="entry name" value="Iron-enterobactin ABC transporter ATP-binding protein"/>
    <property type="match status" value="1"/>
</dbReference>
<comment type="subcellular location">
    <subcellularLocation>
        <location evidence="1">Cell membrane</location>
        <topology evidence="1">Peripheral membrane protein</topology>
    </subcellularLocation>
</comment>
<dbReference type="PANTHER" id="PTHR42771">
    <property type="entry name" value="IRON(3+)-HYDROXAMATE IMPORT ATP-BINDING PROTEIN FHUC"/>
    <property type="match status" value="1"/>
</dbReference>
<dbReference type="InterPro" id="IPR003593">
    <property type="entry name" value="AAA+_ATPase"/>
</dbReference>
<evidence type="ECO:0000313" key="11">
    <source>
        <dbReference type="Proteomes" id="UP000244754"/>
    </source>
</evidence>
<dbReference type="PROSITE" id="PS50893">
    <property type="entry name" value="ABC_TRANSPORTER_2"/>
    <property type="match status" value="1"/>
</dbReference>
<keyword evidence="4" id="KW-0410">Iron transport</keyword>
<dbReference type="InterPro" id="IPR017871">
    <property type="entry name" value="ABC_transporter-like_CS"/>
</dbReference>
<evidence type="ECO:0000256" key="7">
    <source>
        <dbReference type="ARBA" id="ARBA00023004"/>
    </source>
</evidence>
<name>A0A2S0WGT9_9CORY</name>
<gene>
    <name evidence="10" type="ORF">C3E79_01845</name>
</gene>
<dbReference type="InterPro" id="IPR027417">
    <property type="entry name" value="P-loop_NTPase"/>
</dbReference>
<dbReference type="PROSITE" id="PS00211">
    <property type="entry name" value="ABC_TRANSPORTER_1"/>
    <property type="match status" value="1"/>
</dbReference>
<dbReference type="AlphaFoldDB" id="A0A2S0WGT9"/>
<dbReference type="Proteomes" id="UP000244754">
    <property type="component" value="Chromosome"/>
</dbReference>
<protein>
    <submittedName>
        <fullName evidence="10">ABC transporter ATP-binding protein</fullName>
    </submittedName>
</protein>
<dbReference type="SUPFAM" id="SSF52540">
    <property type="entry name" value="P-loop containing nucleoside triphosphate hydrolases"/>
    <property type="match status" value="1"/>
</dbReference>
<keyword evidence="5" id="KW-0547">Nucleotide-binding</keyword>
<dbReference type="SMART" id="SM00382">
    <property type="entry name" value="AAA"/>
    <property type="match status" value="1"/>
</dbReference>
<keyword evidence="7" id="KW-0408">Iron</keyword>
<keyword evidence="8" id="KW-0406">Ion transport</keyword>
<evidence type="ECO:0000256" key="6">
    <source>
        <dbReference type="ARBA" id="ARBA00022840"/>
    </source>
</evidence>
<keyword evidence="3" id="KW-1003">Cell membrane</keyword>
<evidence type="ECO:0000256" key="4">
    <source>
        <dbReference type="ARBA" id="ARBA00022496"/>
    </source>
</evidence>
<evidence type="ECO:0000256" key="2">
    <source>
        <dbReference type="ARBA" id="ARBA00022448"/>
    </source>
</evidence>
<evidence type="ECO:0000256" key="3">
    <source>
        <dbReference type="ARBA" id="ARBA00022475"/>
    </source>
</evidence>
<dbReference type="GO" id="GO:0006826">
    <property type="term" value="P:iron ion transport"/>
    <property type="evidence" value="ECO:0007669"/>
    <property type="project" value="UniProtKB-KW"/>
</dbReference>
<dbReference type="PANTHER" id="PTHR42771:SF2">
    <property type="entry name" value="IRON(3+)-HYDROXAMATE IMPORT ATP-BINDING PROTEIN FHUC"/>
    <property type="match status" value="1"/>
</dbReference>
<keyword evidence="6 10" id="KW-0067">ATP-binding</keyword>
<dbReference type="InterPro" id="IPR051535">
    <property type="entry name" value="Siderophore_ABC-ATPase"/>
</dbReference>
<evidence type="ECO:0000256" key="5">
    <source>
        <dbReference type="ARBA" id="ARBA00022741"/>
    </source>
</evidence>
<keyword evidence="9" id="KW-0472">Membrane</keyword>
<sequence length="254" mass="27306">MICAGYGGGPEILHGVTVHAEPGQVTTLVGPNGCGKSTLLKTMSRLLPPRSGAVHVGEVDVHALPPRRAARLVAVLPQQPTAPEGLLVGELVSRGRHPHQGRFRGPSARDRQSVERACEETGITGLIERDICELSGGQRQRVWLAMALAQDTPVLLLDEPTTFLDPAHAVAMLDLVRRQARAGKTVVMVLHDLNLAGQFSDTVVVMRDGRVIARGAPRRALTEAVLAEAYRLRADVWEDPVSQAPLIVPREPLG</sequence>
<evidence type="ECO:0000256" key="8">
    <source>
        <dbReference type="ARBA" id="ARBA00023065"/>
    </source>
</evidence>
<organism evidence="10 11">
    <name type="scientific">Corynebacterium liangguodongii</name>
    <dbReference type="NCBI Taxonomy" id="2079535"/>
    <lineage>
        <taxon>Bacteria</taxon>
        <taxon>Bacillati</taxon>
        <taxon>Actinomycetota</taxon>
        <taxon>Actinomycetes</taxon>
        <taxon>Mycobacteriales</taxon>
        <taxon>Corynebacteriaceae</taxon>
        <taxon>Corynebacterium</taxon>
    </lineage>
</organism>